<dbReference type="EMBL" id="MN813686">
    <property type="protein sequence ID" value="QHB37342.1"/>
    <property type="molecule type" value="Genomic_DNA"/>
</dbReference>
<evidence type="ECO:0000313" key="3">
    <source>
        <dbReference type="Proteomes" id="UP000463946"/>
    </source>
</evidence>
<dbReference type="Proteomes" id="UP000463946">
    <property type="component" value="Segment"/>
</dbReference>
<dbReference type="KEGG" id="vg:60320904"/>
<sequence>MTLPLDCFDPNHFQIVDGAIAPQPWMQWRHLRRVEAATKTQTYAVTGGANKNDLLHALQLGWLNDTPVPQWVYGKITRGGARVSLTARSRGYLQLASGYKLAAGDPGALVVCDRFGVGADLARSGTLGTGTTFAVIEERQPSKTINLAPERTGWQRVNPGQSITARAELRFISEFWENATIDGGDSGADSSIETGGTRLDLFAVPVI</sequence>
<reference evidence="2 3" key="1">
    <citation type="submission" date="2019-12" db="EMBL/GenBank/DDBJ databases">
        <authorList>
            <person name="Lauer M.J."/>
            <person name="Curtus N.L."/>
            <person name="Garlena R.A."/>
            <person name="Russell D.A."/>
            <person name="Pope W.H."/>
            <person name="Jacobs-Sera D."/>
            <person name="Hatfull G.F."/>
        </authorList>
    </citation>
    <scope>NUCLEOTIDE SEQUENCE [LARGE SCALE GENOMIC DNA]</scope>
</reference>
<dbReference type="Pfam" id="PF23787">
    <property type="entry name" value="DUF7172"/>
    <property type="match status" value="1"/>
</dbReference>
<dbReference type="GeneID" id="60320904"/>
<evidence type="ECO:0000259" key="1">
    <source>
        <dbReference type="Pfam" id="PF23787"/>
    </source>
</evidence>
<gene>
    <name evidence="2" type="primary">40</name>
    <name evidence="2" type="ORF">PBI_BIRDSNEST_40</name>
</gene>
<proteinExistence type="predicted"/>
<feature type="domain" description="DUF7172" evidence="1">
    <location>
        <begin position="12"/>
        <end position="206"/>
    </location>
</feature>
<organism evidence="2 3">
    <name type="scientific">Mycobacterium phage BirdsNest</name>
    <dbReference type="NCBI Taxonomy" id="2686231"/>
    <lineage>
        <taxon>Viruses</taxon>
        <taxon>Duplodnaviria</taxon>
        <taxon>Heunggongvirae</taxon>
        <taxon>Uroviricota</taxon>
        <taxon>Caudoviricetes</taxon>
        <taxon>Bclasvirinae</taxon>
        <taxon>Birdsnestvirus</taxon>
        <taxon>Birdsnestvirus birdsnest</taxon>
    </lineage>
</organism>
<name>A0A6B9L6R5_9CAUD</name>
<accession>A0A6B9L6R5</accession>
<dbReference type="RefSeq" id="YP_009949499.1">
    <property type="nucleotide sequence ID" value="NC_051581.1"/>
</dbReference>
<evidence type="ECO:0000313" key="2">
    <source>
        <dbReference type="EMBL" id="QHB37342.1"/>
    </source>
</evidence>
<protein>
    <recommendedName>
        <fullName evidence="1">DUF7172 domain-containing protein</fullName>
    </recommendedName>
</protein>
<dbReference type="InterPro" id="IPR055596">
    <property type="entry name" value="DUF7172"/>
</dbReference>
<keyword evidence="3" id="KW-1185">Reference proteome</keyword>